<dbReference type="SUPFAM" id="SSF53850">
    <property type="entry name" value="Periplasmic binding protein-like II"/>
    <property type="match status" value="1"/>
</dbReference>
<keyword evidence="4" id="KW-0804">Transcription</keyword>
<comment type="similarity">
    <text evidence="1">Belongs to the LysR transcriptional regulatory family.</text>
</comment>
<dbReference type="AlphaFoldDB" id="A0A0F6YFV2"/>
<dbReference type="Gene3D" id="1.10.10.10">
    <property type="entry name" value="Winged helix-like DNA-binding domain superfamily/Winged helix DNA-binding domain"/>
    <property type="match status" value="1"/>
</dbReference>
<dbReference type="InterPro" id="IPR005119">
    <property type="entry name" value="LysR_subst-bd"/>
</dbReference>
<dbReference type="SUPFAM" id="SSF46785">
    <property type="entry name" value="Winged helix' DNA-binding domain"/>
    <property type="match status" value="1"/>
</dbReference>
<protein>
    <submittedName>
        <fullName evidence="6">Transcriptional regulator, LysR family protein</fullName>
    </submittedName>
</protein>
<reference evidence="6 7" key="1">
    <citation type="submission" date="2015-03" db="EMBL/GenBank/DDBJ databases">
        <title>Genome assembly of Sandaracinus amylolyticus DSM 53668.</title>
        <authorList>
            <person name="Sharma G."/>
            <person name="Subramanian S."/>
        </authorList>
    </citation>
    <scope>NUCLEOTIDE SEQUENCE [LARGE SCALE GENOMIC DNA]</scope>
    <source>
        <strain evidence="6 7">DSM 53668</strain>
    </source>
</reference>
<keyword evidence="2" id="KW-0805">Transcription regulation</keyword>
<evidence type="ECO:0000256" key="1">
    <source>
        <dbReference type="ARBA" id="ARBA00009437"/>
    </source>
</evidence>
<feature type="domain" description="HTH lysR-type" evidence="5">
    <location>
        <begin position="41"/>
        <end position="98"/>
    </location>
</feature>
<dbReference type="KEGG" id="samy:DB32_001219"/>
<sequence length="344" mass="38343">MRSFALIGRVLRSSRRYARGSFEYTARIRTSRSRTSNVSLESIDGLRALDAIDRAGSFTAAARELGRATSAVSYAIAALERDLALRLFDRTGHKAELTVAGRRVLEAGRRVLERTAEIETLARTLRDEWEPTLGIVVDGLLPLPPLLGALRRFSREGLPTHVQLRVEHLAGVRERFRTSLPGSVRADFMIVLDFVGDERLVARPLAPVVLRLCAHRDHPLVAGRKRRARVDRAELAQHVEIVVEDSRRDAPPGPGRLSLGSPHVVRLSDFHSKRLALLAGVGFGWMPLHLVQQDLARKRLVPLGFVEGDEHVFVPHLAWRRTVPLGRAAQRFLALLEDAMGAKR</sequence>
<dbReference type="InterPro" id="IPR000847">
    <property type="entry name" value="LysR_HTH_N"/>
</dbReference>
<gene>
    <name evidence="6" type="ORF">DB32_001219</name>
</gene>
<name>A0A0F6YFV2_9BACT</name>
<dbReference type="Proteomes" id="UP000034883">
    <property type="component" value="Chromosome"/>
</dbReference>
<dbReference type="Gene3D" id="3.40.190.290">
    <property type="match status" value="1"/>
</dbReference>
<accession>A0A0F6YFV2</accession>
<proteinExistence type="inferred from homology"/>
<dbReference type="STRING" id="927083.DB32_001219"/>
<dbReference type="PROSITE" id="PS50931">
    <property type="entry name" value="HTH_LYSR"/>
    <property type="match status" value="1"/>
</dbReference>
<keyword evidence="7" id="KW-1185">Reference proteome</keyword>
<evidence type="ECO:0000313" key="7">
    <source>
        <dbReference type="Proteomes" id="UP000034883"/>
    </source>
</evidence>
<dbReference type="GO" id="GO:0000976">
    <property type="term" value="F:transcription cis-regulatory region binding"/>
    <property type="evidence" value="ECO:0007669"/>
    <property type="project" value="TreeGrafter"/>
</dbReference>
<dbReference type="Pfam" id="PF00126">
    <property type="entry name" value="HTH_1"/>
    <property type="match status" value="1"/>
</dbReference>
<evidence type="ECO:0000256" key="2">
    <source>
        <dbReference type="ARBA" id="ARBA00023015"/>
    </source>
</evidence>
<dbReference type="PANTHER" id="PTHR30126">
    <property type="entry name" value="HTH-TYPE TRANSCRIPTIONAL REGULATOR"/>
    <property type="match status" value="1"/>
</dbReference>
<dbReference type="PANTHER" id="PTHR30126:SF4">
    <property type="entry name" value="LYSR FAMILY TRANSCRIPTIONAL REGULATOR"/>
    <property type="match status" value="1"/>
</dbReference>
<evidence type="ECO:0000256" key="4">
    <source>
        <dbReference type="ARBA" id="ARBA00023163"/>
    </source>
</evidence>
<organism evidence="6 7">
    <name type="scientific">Sandaracinus amylolyticus</name>
    <dbReference type="NCBI Taxonomy" id="927083"/>
    <lineage>
        <taxon>Bacteria</taxon>
        <taxon>Pseudomonadati</taxon>
        <taxon>Myxococcota</taxon>
        <taxon>Polyangia</taxon>
        <taxon>Polyangiales</taxon>
        <taxon>Sandaracinaceae</taxon>
        <taxon>Sandaracinus</taxon>
    </lineage>
</organism>
<evidence type="ECO:0000313" key="6">
    <source>
        <dbReference type="EMBL" id="AKF04070.1"/>
    </source>
</evidence>
<evidence type="ECO:0000259" key="5">
    <source>
        <dbReference type="PROSITE" id="PS50931"/>
    </source>
</evidence>
<evidence type="ECO:0000256" key="3">
    <source>
        <dbReference type="ARBA" id="ARBA00023125"/>
    </source>
</evidence>
<dbReference type="InterPro" id="IPR036390">
    <property type="entry name" value="WH_DNA-bd_sf"/>
</dbReference>
<dbReference type="InterPro" id="IPR036388">
    <property type="entry name" value="WH-like_DNA-bd_sf"/>
</dbReference>
<dbReference type="Pfam" id="PF03466">
    <property type="entry name" value="LysR_substrate"/>
    <property type="match status" value="1"/>
</dbReference>
<dbReference type="GO" id="GO:0003700">
    <property type="term" value="F:DNA-binding transcription factor activity"/>
    <property type="evidence" value="ECO:0007669"/>
    <property type="project" value="InterPro"/>
</dbReference>
<dbReference type="EMBL" id="CP011125">
    <property type="protein sequence ID" value="AKF04070.1"/>
    <property type="molecule type" value="Genomic_DNA"/>
</dbReference>
<keyword evidence="3" id="KW-0238">DNA-binding</keyword>